<dbReference type="PATRIC" id="fig|1196324.3.peg.2528"/>
<evidence type="ECO:0000256" key="1">
    <source>
        <dbReference type="ARBA" id="ARBA00002254"/>
    </source>
</evidence>
<evidence type="ECO:0000256" key="5">
    <source>
        <dbReference type="ARBA" id="ARBA00022500"/>
    </source>
</evidence>
<comment type="subcellular location">
    <subcellularLocation>
        <location evidence="2">Cell membrane</location>
        <topology evidence="2">Single-pass membrane protein</topology>
    </subcellularLocation>
</comment>
<evidence type="ECO:0000256" key="3">
    <source>
        <dbReference type="ARBA" id="ARBA00008281"/>
    </source>
</evidence>
<evidence type="ECO:0000313" key="12">
    <source>
        <dbReference type="Proteomes" id="UP000004080"/>
    </source>
</evidence>
<protein>
    <recommendedName>
        <fullName evidence="10">Flagellar protein FliL</fullName>
    </recommendedName>
</protein>
<keyword evidence="7 10" id="KW-0283">Flagellar rotation</keyword>
<dbReference type="AlphaFoldDB" id="I8UDV4"/>
<dbReference type="GO" id="GO:0005886">
    <property type="term" value="C:plasma membrane"/>
    <property type="evidence" value="ECO:0007669"/>
    <property type="project" value="UniProtKB-SubCell"/>
</dbReference>
<name>I8UDV4_9BACL</name>
<evidence type="ECO:0000256" key="6">
    <source>
        <dbReference type="ARBA" id="ARBA00022692"/>
    </source>
</evidence>
<keyword evidence="9 10" id="KW-0472">Membrane</keyword>
<dbReference type="PANTHER" id="PTHR35091:SF2">
    <property type="entry name" value="FLAGELLAR PROTEIN FLIL"/>
    <property type="match status" value="1"/>
</dbReference>
<keyword evidence="4 10" id="KW-1003">Cell membrane</keyword>
<dbReference type="RefSeq" id="WP_007202550.1">
    <property type="nucleotide sequence ID" value="NZ_AKKV01000027.1"/>
</dbReference>
<dbReference type="GO" id="GO:0009425">
    <property type="term" value="C:bacterial-type flagellum basal body"/>
    <property type="evidence" value="ECO:0007669"/>
    <property type="project" value="InterPro"/>
</dbReference>
<dbReference type="GO" id="GO:0006935">
    <property type="term" value="P:chemotaxis"/>
    <property type="evidence" value="ECO:0007669"/>
    <property type="project" value="UniProtKB-KW"/>
</dbReference>
<keyword evidence="12" id="KW-1185">Reference proteome</keyword>
<proteinExistence type="inferred from homology"/>
<keyword evidence="11" id="KW-0282">Flagellum</keyword>
<dbReference type="Proteomes" id="UP000004080">
    <property type="component" value="Unassembled WGS sequence"/>
</dbReference>
<evidence type="ECO:0000256" key="8">
    <source>
        <dbReference type="ARBA" id="ARBA00022989"/>
    </source>
</evidence>
<comment type="function">
    <text evidence="1 10">Controls the rotational direction of flagella during chemotaxis.</text>
</comment>
<evidence type="ECO:0000256" key="2">
    <source>
        <dbReference type="ARBA" id="ARBA00004162"/>
    </source>
</evidence>
<dbReference type="OrthoDB" id="2381796at2"/>
<comment type="caution">
    <text evidence="11">The sequence shown here is derived from an EMBL/GenBank/DDBJ whole genome shotgun (WGS) entry which is preliminary data.</text>
</comment>
<dbReference type="STRING" id="1196324.A374_12360"/>
<dbReference type="GO" id="GO:0071978">
    <property type="term" value="P:bacterial-type flagellum-dependent swarming motility"/>
    <property type="evidence" value="ECO:0007669"/>
    <property type="project" value="TreeGrafter"/>
</dbReference>
<evidence type="ECO:0000313" key="11">
    <source>
        <dbReference type="EMBL" id="EIT85090.1"/>
    </source>
</evidence>
<feature type="transmembrane region" description="Helical" evidence="10">
    <location>
        <begin position="12"/>
        <end position="33"/>
    </location>
</feature>
<evidence type="ECO:0000256" key="7">
    <source>
        <dbReference type="ARBA" id="ARBA00022779"/>
    </source>
</evidence>
<accession>I8UDV4</accession>
<keyword evidence="6 10" id="KW-0812">Transmembrane</keyword>
<dbReference type="EMBL" id="AKKV01000027">
    <property type="protein sequence ID" value="EIT85090.1"/>
    <property type="molecule type" value="Genomic_DNA"/>
</dbReference>
<reference evidence="11 12" key="1">
    <citation type="journal article" date="2012" name="J. Bacteriol.">
        <title>Genome of Bacillus macauensis ZFHKF-1, a Long-Chain-Forming Bacterium.</title>
        <authorList>
            <person name="Cai L."/>
            <person name="Zhang T."/>
        </authorList>
    </citation>
    <scope>NUCLEOTIDE SEQUENCE [LARGE SCALE GENOMIC DNA]</scope>
    <source>
        <strain evidence="11 12">ZFHKF-1</strain>
    </source>
</reference>
<keyword evidence="5 10" id="KW-0145">Chemotaxis</keyword>
<dbReference type="Pfam" id="PF03748">
    <property type="entry name" value="FliL"/>
    <property type="match status" value="1"/>
</dbReference>
<keyword evidence="8 10" id="KW-1133">Transmembrane helix</keyword>
<evidence type="ECO:0000256" key="9">
    <source>
        <dbReference type="ARBA" id="ARBA00023136"/>
    </source>
</evidence>
<gene>
    <name evidence="11" type="ORF">A374_12360</name>
</gene>
<evidence type="ECO:0000256" key="10">
    <source>
        <dbReference type="RuleBase" id="RU364125"/>
    </source>
</evidence>
<keyword evidence="11" id="KW-0969">Cilium</keyword>
<organism evidence="11 12">
    <name type="scientific">Fictibacillus macauensis ZFHKF-1</name>
    <dbReference type="NCBI Taxonomy" id="1196324"/>
    <lineage>
        <taxon>Bacteria</taxon>
        <taxon>Bacillati</taxon>
        <taxon>Bacillota</taxon>
        <taxon>Bacilli</taxon>
        <taxon>Bacillales</taxon>
        <taxon>Fictibacillaceae</taxon>
        <taxon>Fictibacillus</taxon>
    </lineage>
</organism>
<dbReference type="eggNOG" id="COG1580">
    <property type="taxonomic scope" value="Bacteria"/>
</dbReference>
<dbReference type="InterPro" id="IPR005503">
    <property type="entry name" value="FliL"/>
</dbReference>
<evidence type="ECO:0000256" key="4">
    <source>
        <dbReference type="ARBA" id="ARBA00022475"/>
    </source>
</evidence>
<dbReference type="PANTHER" id="PTHR35091">
    <property type="entry name" value="FLAGELLAR PROTEIN FLIL"/>
    <property type="match status" value="1"/>
</dbReference>
<comment type="similarity">
    <text evidence="3 10">Belongs to the FliL family.</text>
</comment>
<sequence>MSAESMPPKKRNGLFIVVIAVLIASGAMLYFLFFNEKEKAYGSDPGAEDLAQLTVETKEIITNLKDQSYIKTKFRFQTDTAEAKEELEQRLFQVNHLVIYELAAFNRKELQGQQGISKLEERLKRQTAQLLQKGSIQKVYTVEKVVQ</sequence>
<keyword evidence="11" id="KW-0966">Cell projection</keyword>